<sequence length="136" mass="15172">MCMFILHIILKTKIYLSRPQDPPNDETKANVTGSPLSNVTGPPSNGSQSTTNATLDEHPQEDGRSLMFVAALHFCHNQAFFLFRRRGLQPRQRRPLHSCTNAADGEEGAGVEAPPSALRTRIGRKRKMRDDHEVPL</sequence>
<proteinExistence type="predicted"/>
<accession>A0A915NLQ8</accession>
<reference evidence="3" key="1">
    <citation type="submission" date="2022-11" db="UniProtKB">
        <authorList>
            <consortium name="WormBaseParasite"/>
        </authorList>
    </citation>
    <scope>IDENTIFICATION</scope>
</reference>
<name>A0A915NLQ8_9BILA</name>
<dbReference type="AlphaFoldDB" id="A0A915NLQ8"/>
<dbReference type="WBParaSite" id="scf7180000418845.g3002">
    <property type="protein sequence ID" value="scf7180000418845.g3002"/>
    <property type="gene ID" value="scf7180000418845.g3002"/>
</dbReference>
<evidence type="ECO:0000256" key="1">
    <source>
        <dbReference type="SAM" id="MobiDB-lite"/>
    </source>
</evidence>
<evidence type="ECO:0000313" key="3">
    <source>
        <dbReference type="WBParaSite" id="scf7180000418845.g3002"/>
    </source>
</evidence>
<feature type="compositionally biased region" description="Polar residues" evidence="1">
    <location>
        <begin position="29"/>
        <end position="54"/>
    </location>
</feature>
<organism evidence="2 3">
    <name type="scientific">Meloidogyne floridensis</name>
    <dbReference type="NCBI Taxonomy" id="298350"/>
    <lineage>
        <taxon>Eukaryota</taxon>
        <taxon>Metazoa</taxon>
        <taxon>Ecdysozoa</taxon>
        <taxon>Nematoda</taxon>
        <taxon>Chromadorea</taxon>
        <taxon>Rhabditida</taxon>
        <taxon>Tylenchina</taxon>
        <taxon>Tylenchomorpha</taxon>
        <taxon>Tylenchoidea</taxon>
        <taxon>Meloidogynidae</taxon>
        <taxon>Meloidogyninae</taxon>
        <taxon>Meloidogyne</taxon>
    </lineage>
</organism>
<keyword evidence="2" id="KW-1185">Reference proteome</keyword>
<protein>
    <submittedName>
        <fullName evidence="3">Uncharacterized protein</fullName>
    </submittedName>
</protein>
<dbReference type="Proteomes" id="UP000887560">
    <property type="component" value="Unplaced"/>
</dbReference>
<evidence type="ECO:0000313" key="2">
    <source>
        <dbReference type="Proteomes" id="UP000887560"/>
    </source>
</evidence>
<feature type="region of interest" description="Disordered" evidence="1">
    <location>
        <begin position="90"/>
        <end position="136"/>
    </location>
</feature>
<feature type="region of interest" description="Disordered" evidence="1">
    <location>
        <begin position="17"/>
        <end position="60"/>
    </location>
</feature>